<comment type="catalytic activity">
    <reaction evidence="2">
        <text>ATP + H2O = ADP + phosphate + H(+)</text>
        <dbReference type="Rhea" id="RHEA:13065"/>
        <dbReference type="ChEBI" id="CHEBI:15377"/>
        <dbReference type="ChEBI" id="CHEBI:15378"/>
        <dbReference type="ChEBI" id="CHEBI:30616"/>
        <dbReference type="ChEBI" id="CHEBI:43474"/>
        <dbReference type="ChEBI" id="CHEBI:456216"/>
        <dbReference type="EC" id="3.6.4.13"/>
    </reaction>
</comment>
<dbReference type="EMBL" id="JAMSHJ010000006">
    <property type="protein sequence ID" value="KAI5399631.1"/>
    <property type="molecule type" value="Genomic_DNA"/>
</dbReference>
<evidence type="ECO:0000256" key="2">
    <source>
        <dbReference type="ARBA" id="ARBA00047984"/>
    </source>
</evidence>
<gene>
    <name evidence="5" type="ORF">KIW84_064816</name>
</gene>
<reference evidence="5 6" key="1">
    <citation type="journal article" date="2022" name="Nat. Genet.">
        <title>Improved pea reference genome and pan-genome highlight genomic features and evolutionary characteristics.</title>
        <authorList>
            <person name="Yang T."/>
            <person name="Liu R."/>
            <person name="Luo Y."/>
            <person name="Hu S."/>
            <person name="Wang D."/>
            <person name="Wang C."/>
            <person name="Pandey M.K."/>
            <person name="Ge S."/>
            <person name="Xu Q."/>
            <person name="Li N."/>
            <person name="Li G."/>
            <person name="Huang Y."/>
            <person name="Saxena R.K."/>
            <person name="Ji Y."/>
            <person name="Li M."/>
            <person name="Yan X."/>
            <person name="He Y."/>
            <person name="Liu Y."/>
            <person name="Wang X."/>
            <person name="Xiang C."/>
            <person name="Varshney R.K."/>
            <person name="Ding H."/>
            <person name="Gao S."/>
            <person name="Zong X."/>
        </authorList>
    </citation>
    <scope>NUCLEOTIDE SEQUENCE [LARGE SCALE GENOMIC DNA]</scope>
    <source>
        <strain evidence="5 6">cv. Zhongwan 6</strain>
    </source>
</reference>
<dbReference type="GO" id="GO:0003724">
    <property type="term" value="F:RNA helicase activity"/>
    <property type="evidence" value="ECO:0007669"/>
    <property type="project" value="UniProtKB-EC"/>
</dbReference>
<dbReference type="GO" id="GO:0003723">
    <property type="term" value="F:RNA binding"/>
    <property type="evidence" value="ECO:0007669"/>
    <property type="project" value="TreeGrafter"/>
</dbReference>
<feature type="domain" description="Helicase C-terminal" evidence="4">
    <location>
        <begin position="80"/>
        <end position="173"/>
    </location>
</feature>
<dbReference type="AlphaFoldDB" id="A0A9D4WFD1"/>
<dbReference type="Proteomes" id="UP001058974">
    <property type="component" value="Chromosome 6"/>
</dbReference>
<evidence type="ECO:0000256" key="1">
    <source>
        <dbReference type="ARBA" id="ARBA00012552"/>
    </source>
</evidence>
<dbReference type="InterPro" id="IPR001650">
    <property type="entry name" value="Helicase_C-like"/>
</dbReference>
<keyword evidence="6" id="KW-1185">Reference proteome</keyword>
<dbReference type="PANTHER" id="PTHR18934">
    <property type="entry name" value="ATP-DEPENDENT RNA HELICASE"/>
    <property type="match status" value="1"/>
</dbReference>
<accession>A0A9D4WFD1</accession>
<proteinExistence type="predicted"/>
<protein>
    <recommendedName>
        <fullName evidence="1">RNA helicase</fullName>
        <ecNumber evidence="1">3.6.4.13</ecNumber>
    </recommendedName>
</protein>
<dbReference type="PANTHER" id="PTHR18934:SF213">
    <property type="entry name" value="3'-5' RNA HELICASE YTHDC2"/>
    <property type="match status" value="1"/>
</dbReference>
<sequence length="176" mass="19490">MLTTLALTIAMKFFELHVFGFECPVVNIAVVLRFNLVSAGSGVAFDAATGDFIKYNAESNFAHANLIASLILKTKDSEQLIRKICSDSKDGGILVFLAKWDDINKAREKLLASSFFKNPLKFVVISLHSMVSSLEQNKFFKHPPPGCRKLVLSTNIAETAVTINDIVYVIDFGRMK</sequence>
<organism evidence="5 6">
    <name type="scientific">Pisum sativum</name>
    <name type="common">Garden pea</name>
    <name type="synonym">Lathyrus oleraceus</name>
    <dbReference type="NCBI Taxonomy" id="3888"/>
    <lineage>
        <taxon>Eukaryota</taxon>
        <taxon>Viridiplantae</taxon>
        <taxon>Streptophyta</taxon>
        <taxon>Embryophyta</taxon>
        <taxon>Tracheophyta</taxon>
        <taxon>Spermatophyta</taxon>
        <taxon>Magnoliopsida</taxon>
        <taxon>eudicotyledons</taxon>
        <taxon>Gunneridae</taxon>
        <taxon>Pentapetalae</taxon>
        <taxon>rosids</taxon>
        <taxon>fabids</taxon>
        <taxon>Fabales</taxon>
        <taxon>Fabaceae</taxon>
        <taxon>Papilionoideae</taxon>
        <taxon>50 kb inversion clade</taxon>
        <taxon>NPAAA clade</taxon>
        <taxon>Hologalegina</taxon>
        <taxon>IRL clade</taxon>
        <taxon>Fabeae</taxon>
        <taxon>Lathyrus</taxon>
    </lineage>
</organism>
<evidence type="ECO:0000313" key="6">
    <source>
        <dbReference type="Proteomes" id="UP001058974"/>
    </source>
</evidence>
<comment type="caution">
    <text evidence="5">The sequence shown here is derived from an EMBL/GenBank/DDBJ whole genome shotgun (WGS) entry which is preliminary data.</text>
</comment>
<evidence type="ECO:0000256" key="3">
    <source>
        <dbReference type="SAM" id="SignalP"/>
    </source>
</evidence>
<feature type="signal peptide" evidence="3">
    <location>
        <begin position="1"/>
        <end position="20"/>
    </location>
</feature>
<dbReference type="InterPro" id="IPR027417">
    <property type="entry name" value="P-loop_NTPase"/>
</dbReference>
<feature type="chain" id="PRO_5039105280" description="RNA helicase" evidence="3">
    <location>
        <begin position="21"/>
        <end position="176"/>
    </location>
</feature>
<evidence type="ECO:0000259" key="4">
    <source>
        <dbReference type="Pfam" id="PF00271"/>
    </source>
</evidence>
<dbReference type="EC" id="3.6.4.13" evidence="1"/>
<dbReference type="SUPFAM" id="SSF52540">
    <property type="entry name" value="P-loop containing nucleoside triphosphate hydrolases"/>
    <property type="match status" value="1"/>
</dbReference>
<dbReference type="CDD" id="cd18791">
    <property type="entry name" value="SF2_C_RHA"/>
    <property type="match status" value="1"/>
</dbReference>
<dbReference type="Gramene" id="Psat06G0481600-T1">
    <property type="protein sequence ID" value="KAI5399631.1"/>
    <property type="gene ID" value="KIW84_064816"/>
</dbReference>
<evidence type="ECO:0000313" key="5">
    <source>
        <dbReference type="EMBL" id="KAI5399631.1"/>
    </source>
</evidence>
<name>A0A9D4WFD1_PEA</name>
<keyword evidence="3" id="KW-0732">Signal</keyword>
<dbReference type="Gene3D" id="3.40.50.300">
    <property type="entry name" value="P-loop containing nucleotide triphosphate hydrolases"/>
    <property type="match status" value="1"/>
</dbReference>
<dbReference type="Pfam" id="PF00271">
    <property type="entry name" value="Helicase_C"/>
    <property type="match status" value="1"/>
</dbReference>